<reference evidence="2 3" key="1">
    <citation type="submission" date="2018-11" db="EMBL/GenBank/DDBJ databases">
        <title>Genomic Encyclopedia of Type Strains, Phase IV (KMG-IV): sequencing the most valuable type-strain genomes for metagenomic binning, comparative biology and taxonomic classification.</title>
        <authorList>
            <person name="Goeker M."/>
        </authorList>
    </citation>
    <scope>NUCLEOTIDE SEQUENCE [LARGE SCALE GENOMIC DNA]</scope>
    <source>
        <strain evidence="2 3">DSM 100316</strain>
    </source>
</reference>
<dbReference type="OrthoDB" id="8703156at2"/>
<feature type="transmembrane region" description="Helical" evidence="1">
    <location>
        <begin position="7"/>
        <end position="29"/>
    </location>
</feature>
<dbReference type="Proteomes" id="UP000275394">
    <property type="component" value="Unassembled WGS sequence"/>
</dbReference>
<feature type="transmembrane region" description="Helical" evidence="1">
    <location>
        <begin position="177"/>
        <end position="195"/>
    </location>
</feature>
<organism evidence="2 3">
    <name type="scientific">Sinobacterium caligoides</name>
    <dbReference type="NCBI Taxonomy" id="933926"/>
    <lineage>
        <taxon>Bacteria</taxon>
        <taxon>Pseudomonadati</taxon>
        <taxon>Pseudomonadota</taxon>
        <taxon>Gammaproteobacteria</taxon>
        <taxon>Cellvibrionales</taxon>
        <taxon>Spongiibacteraceae</taxon>
        <taxon>Sinobacterium</taxon>
    </lineage>
</organism>
<keyword evidence="1" id="KW-1133">Transmembrane helix</keyword>
<comment type="caution">
    <text evidence="2">The sequence shown here is derived from an EMBL/GenBank/DDBJ whole genome shotgun (WGS) entry which is preliminary data.</text>
</comment>
<keyword evidence="3" id="KW-1185">Reference proteome</keyword>
<dbReference type="AlphaFoldDB" id="A0A3N2DZY6"/>
<name>A0A3N2DZY6_9GAMM</name>
<feature type="transmembrane region" description="Helical" evidence="1">
    <location>
        <begin position="207"/>
        <end position="227"/>
    </location>
</feature>
<protein>
    <submittedName>
        <fullName evidence="2">Uncharacterized protein</fullName>
    </submittedName>
</protein>
<proteinExistence type="predicted"/>
<evidence type="ECO:0000313" key="3">
    <source>
        <dbReference type="Proteomes" id="UP000275394"/>
    </source>
</evidence>
<dbReference type="EMBL" id="RKHR01000003">
    <property type="protein sequence ID" value="ROS05394.1"/>
    <property type="molecule type" value="Genomic_DNA"/>
</dbReference>
<feature type="transmembrane region" description="Helical" evidence="1">
    <location>
        <begin position="139"/>
        <end position="165"/>
    </location>
</feature>
<evidence type="ECO:0000313" key="2">
    <source>
        <dbReference type="EMBL" id="ROS05394.1"/>
    </source>
</evidence>
<sequence length="275" mass="29303">MKERPISITIISWLFIIGGIGAFAGMVFMYNRPATATASLSEALTPIQLGLALVLSIVKFVCGILILKAKHIGRIVYAASAPLAWLIGAILSGFSMTLIPSLVLISVYIFFLFTPKANKYFSGEGAQQPSPKRTATSRTILNIIGICCFIAAGFFINMMGILSFFAATGPDGDKASFLGIFCIPPLIFYLVGLAFYRGANWKMTTGLILLISGSLCLLTATTILFSKNSMKAVETVSHGFSVTFGDYTSGFTVIALCISVGALLCLLGRSPDKSS</sequence>
<feature type="transmembrane region" description="Helical" evidence="1">
    <location>
        <begin position="49"/>
        <end position="67"/>
    </location>
</feature>
<feature type="transmembrane region" description="Helical" evidence="1">
    <location>
        <begin position="247"/>
        <end position="267"/>
    </location>
</feature>
<keyword evidence="1" id="KW-0812">Transmembrane</keyword>
<keyword evidence="1" id="KW-0472">Membrane</keyword>
<gene>
    <name evidence="2" type="ORF">EDC56_0924</name>
</gene>
<feature type="transmembrane region" description="Helical" evidence="1">
    <location>
        <begin position="98"/>
        <end position="118"/>
    </location>
</feature>
<accession>A0A3N2DZY6</accession>
<dbReference type="RefSeq" id="WP_148059308.1">
    <property type="nucleotide sequence ID" value="NZ_RKHR01000003.1"/>
</dbReference>
<evidence type="ECO:0000256" key="1">
    <source>
        <dbReference type="SAM" id="Phobius"/>
    </source>
</evidence>
<feature type="transmembrane region" description="Helical" evidence="1">
    <location>
        <begin position="74"/>
        <end position="92"/>
    </location>
</feature>